<sequence length="254" mass="28258">LKGIRAAEAREVRAVRAAKWDYSLSDHYPRTIYVPYMDDHGYMMAAAVRAGGAKAEQLPMQDEEAIALARKYTTGKECYPCVVTIAGLLQKVTSDDFFQNVKDVSVHNLNGETGLCANLLQTDANQPAVRLVGDDDLETKFREERLPQRQEFPEVRNSRNADRLAVGRVRLVFGIRPFEHSLPLDEKLGQMRPEALLFHLIILTAAAAVGEPLLALYLHNANFAAVRAVLTLETRNLVFALAKVKAFKPTRGLA</sequence>
<gene>
    <name evidence="2" type="ORF">S06H3_49321</name>
</gene>
<feature type="transmembrane region" description="Helical" evidence="1">
    <location>
        <begin position="196"/>
        <end position="218"/>
    </location>
</feature>
<feature type="non-terminal residue" evidence="2">
    <location>
        <position position="254"/>
    </location>
</feature>
<protein>
    <submittedName>
        <fullName evidence="2">Uncharacterized protein</fullName>
    </submittedName>
</protein>
<keyword evidence="1" id="KW-1133">Transmembrane helix</keyword>
<dbReference type="PANTHER" id="PTHR32329">
    <property type="entry name" value="BIFUNCTIONAL PROTEIN [INCLUDES 2-HYDROXYACYL-COA DEHYDRATASE (N-TER) AND ITS ACTIVATOR DOMAIN (C_TERM)-RELATED"/>
    <property type="match status" value="1"/>
</dbReference>
<accession>X1NVW9</accession>
<evidence type="ECO:0000313" key="2">
    <source>
        <dbReference type="EMBL" id="GAI34366.1"/>
    </source>
</evidence>
<proteinExistence type="predicted"/>
<dbReference type="PANTHER" id="PTHR32329:SF2">
    <property type="entry name" value="BIFUNCTIONAL PROTEIN [INCLUDES 2-HYDROXYACYL-COA DEHYDRATASE (N-TER) AND ITS ACTIVATOR DOMAIN (C_TERM)"/>
    <property type="match status" value="1"/>
</dbReference>
<dbReference type="InterPro" id="IPR051805">
    <property type="entry name" value="Dehydratase_Activator_Redct"/>
</dbReference>
<evidence type="ECO:0000256" key="1">
    <source>
        <dbReference type="SAM" id="Phobius"/>
    </source>
</evidence>
<dbReference type="AlphaFoldDB" id="X1NVW9"/>
<organism evidence="2">
    <name type="scientific">marine sediment metagenome</name>
    <dbReference type="NCBI Taxonomy" id="412755"/>
    <lineage>
        <taxon>unclassified sequences</taxon>
        <taxon>metagenomes</taxon>
        <taxon>ecological metagenomes</taxon>
    </lineage>
</organism>
<feature type="non-terminal residue" evidence="2">
    <location>
        <position position="1"/>
    </location>
</feature>
<keyword evidence="1" id="KW-0812">Transmembrane</keyword>
<dbReference type="EMBL" id="BARV01031134">
    <property type="protein sequence ID" value="GAI34366.1"/>
    <property type="molecule type" value="Genomic_DNA"/>
</dbReference>
<reference evidence="2" key="1">
    <citation type="journal article" date="2014" name="Front. Microbiol.">
        <title>High frequency of phylogenetically diverse reductive dehalogenase-homologous genes in deep subseafloor sedimentary metagenomes.</title>
        <authorList>
            <person name="Kawai M."/>
            <person name="Futagami T."/>
            <person name="Toyoda A."/>
            <person name="Takaki Y."/>
            <person name="Nishi S."/>
            <person name="Hori S."/>
            <person name="Arai W."/>
            <person name="Tsubouchi T."/>
            <person name="Morono Y."/>
            <person name="Uchiyama I."/>
            <person name="Ito T."/>
            <person name="Fujiyama A."/>
            <person name="Inagaki F."/>
            <person name="Takami H."/>
        </authorList>
    </citation>
    <scope>NUCLEOTIDE SEQUENCE</scope>
    <source>
        <strain evidence="2">Expedition CK06-06</strain>
    </source>
</reference>
<comment type="caution">
    <text evidence="2">The sequence shown here is derived from an EMBL/GenBank/DDBJ whole genome shotgun (WGS) entry which is preliminary data.</text>
</comment>
<keyword evidence="1" id="KW-0472">Membrane</keyword>
<name>X1NVW9_9ZZZZ</name>